<name>L1NEP0_9BACT</name>
<dbReference type="PANTHER" id="PTHR14859">
    <property type="entry name" value="CALCOFLUOR WHITE HYPERSENSITIVE PROTEIN PRECURSOR"/>
    <property type="match status" value="1"/>
</dbReference>
<dbReference type="GO" id="GO:0016020">
    <property type="term" value="C:membrane"/>
    <property type="evidence" value="ECO:0007669"/>
    <property type="project" value="GOC"/>
</dbReference>
<keyword evidence="4" id="KW-1185">Reference proteome</keyword>
<organism evidence="3 4">
    <name type="scientific">Hoylesella saccharolytica F0055</name>
    <dbReference type="NCBI Taxonomy" id="1127699"/>
    <lineage>
        <taxon>Bacteria</taxon>
        <taxon>Pseudomonadati</taxon>
        <taxon>Bacteroidota</taxon>
        <taxon>Bacteroidia</taxon>
        <taxon>Bacteroidales</taxon>
        <taxon>Prevotellaceae</taxon>
        <taxon>Hoylesella</taxon>
    </lineage>
</organism>
<comment type="caution">
    <text evidence="3">The sequence shown here is derived from an EMBL/GenBank/DDBJ whole genome shotgun (WGS) entry which is preliminary data.</text>
</comment>
<dbReference type="PANTHER" id="PTHR14859:SF1">
    <property type="entry name" value="PGAP2-INTERACTING PROTEIN"/>
    <property type="match status" value="1"/>
</dbReference>
<dbReference type="InterPro" id="IPR005135">
    <property type="entry name" value="Endo/exonuclease/phosphatase"/>
</dbReference>
<sequence>MIKALKKITIQMVGGANIATILMMLLVGYSDRIDPLVHPFWANMGLAFPVFLVINTVFLVFWAIFKVRGCVIPIIGFILCYVPARTYVPININRDAPEGAIKVMSYNVYLFGAAGVPDEERQRMLDYIKVQDADILCLQEAKLGGPFQVVIDSMFAALYPYRHFREKPITDDRLAFYSKYPILSIDRIAYPQSNDFSLAYHLAIEDDTVIVINNHFMTTGLSEEQRHNFKALMKGEIRTADRVETESKKLIDKLSEYTKKRAPQVNAVAHYIDEHKGKSIILCGDFNDNPISYTHRTLAKRLTDCYVASGNGPGISYHRNGFYVRIDNIMCTSDWQPYGCKVDNMIKTSDHYPIICRLKKRDR</sequence>
<dbReference type="SUPFAM" id="SSF56219">
    <property type="entry name" value="DNase I-like"/>
    <property type="match status" value="1"/>
</dbReference>
<dbReference type="Pfam" id="PF03372">
    <property type="entry name" value="Exo_endo_phos"/>
    <property type="match status" value="1"/>
</dbReference>
<dbReference type="HOGENOM" id="CLU_060500_0_1_10"/>
<dbReference type="Gene3D" id="3.60.10.10">
    <property type="entry name" value="Endonuclease/exonuclease/phosphatase"/>
    <property type="match status" value="1"/>
</dbReference>
<keyword evidence="1" id="KW-0812">Transmembrane</keyword>
<dbReference type="STRING" id="1127699.HMPREF9151_00958"/>
<protein>
    <submittedName>
        <fullName evidence="3">Endonuclease/exonuclease/phosphatase family protein</fullName>
    </submittedName>
</protein>
<dbReference type="OrthoDB" id="635146at2"/>
<evidence type="ECO:0000256" key="1">
    <source>
        <dbReference type="SAM" id="Phobius"/>
    </source>
</evidence>
<evidence type="ECO:0000313" key="4">
    <source>
        <dbReference type="Proteomes" id="UP000010433"/>
    </source>
</evidence>
<dbReference type="AlphaFoldDB" id="L1NEP0"/>
<dbReference type="GO" id="GO:0004527">
    <property type="term" value="F:exonuclease activity"/>
    <property type="evidence" value="ECO:0007669"/>
    <property type="project" value="UniProtKB-KW"/>
</dbReference>
<dbReference type="InterPro" id="IPR036691">
    <property type="entry name" value="Endo/exonu/phosph_ase_sf"/>
</dbReference>
<dbReference type="PATRIC" id="fig|1127699.3.peg.883"/>
<dbReference type="InterPro" id="IPR020847">
    <property type="entry name" value="AP_endonuclease_F1_BS"/>
</dbReference>
<keyword evidence="3" id="KW-0255">Endonuclease</keyword>
<gene>
    <name evidence="3" type="ORF">HMPREF9151_00958</name>
</gene>
<dbReference type="Proteomes" id="UP000010433">
    <property type="component" value="Unassembled WGS sequence"/>
</dbReference>
<dbReference type="RefSeq" id="WP_009162172.1">
    <property type="nucleotide sequence ID" value="NZ_KB290984.1"/>
</dbReference>
<proteinExistence type="predicted"/>
<dbReference type="PROSITE" id="PS00726">
    <property type="entry name" value="AP_NUCLEASE_F1_1"/>
    <property type="match status" value="1"/>
</dbReference>
<feature type="transmembrane region" description="Helical" evidence="1">
    <location>
        <begin position="12"/>
        <end position="29"/>
    </location>
</feature>
<dbReference type="InterPro" id="IPR051916">
    <property type="entry name" value="GPI-anchor_lipid_remodeler"/>
</dbReference>
<accession>L1NEP0</accession>
<reference evidence="3 4" key="1">
    <citation type="submission" date="2012-05" db="EMBL/GenBank/DDBJ databases">
        <authorList>
            <person name="Weinstock G."/>
            <person name="Sodergren E."/>
            <person name="Lobos E.A."/>
            <person name="Fulton L."/>
            <person name="Fulton R."/>
            <person name="Courtney L."/>
            <person name="Fronick C."/>
            <person name="O'Laughlin M."/>
            <person name="Godfrey J."/>
            <person name="Wilson R.M."/>
            <person name="Miner T."/>
            <person name="Farmer C."/>
            <person name="Delehaunty K."/>
            <person name="Cordes M."/>
            <person name="Minx P."/>
            <person name="Tomlinson C."/>
            <person name="Chen J."/>
            <person name="Wollam A."/>
            <person name="Pepin K.H."/>
            <person name="Bhonagiri V."/>
            <person name="Zhang X."/>
            <person name="Suruliraj S."/>
            <person name="Warren W."/>
            <person name="Mitreva M."/>
            <person name="Mardis E.R."/>
            <person name="Wilson R.K."/>
        </authorList>
    </citation>
    <scope>NUCLEOTIDE SEQUENCE [LARGE SCALE GENOMIC DNA]</scope>
    <source>
        <strain evidence="3 4">F0055</strain>
    </source>
</reference>
<evidence type="ECO:0000313" key="3">
    <source>
        <dbReference type="EMBL" id="EKY01818.1"/>
    </source>
</evidence>
<dbReference type="GO" id="GO:0006281">
    <property type="term" value="P:DNA repair"/>
    <property type="evidence" value="ECO:0007669"/>
    <property type="project" value="InterPro"/>
</dbReference>
<dbReference type="GO" id="GO:0004519">
    <property type="term" value="F:endonuclease activity"/>
    <property type="evidence" value="ECO:0007669"/>
    <property type="project" value="UniProtKB-KW"/>
</dbReference>
<keyword evidence="3" id="KW-0378">Hydrolase</keyword>
<feature type="transmembrane region" description="Helical" evidence="1">
    <location>
        <begin position="70"/>
        <end position="88"/>
    </location>
</feature>
<keyword evidence="1" id="KW-1133">Transmembrane helix</keyword>
<evidence type="ECO:0000259" key="2">
    <source>
        <dbReference type="Pfam" id="PF03372"/>
    </source>
</evidence>
<keyword evidence="3" id="KW-0269">Exonuclease</keyword>
<feature type="transmembrane region" description="Helical" evidence="1">
    <location>
        <begin position="41"/>
        <end position="63"/>
    </location>
</feature>
<dbReference type="EMBL" id="AMEP01000064">
    <property type="protein sequence ID" value="EKY01818.1"/>
    <property type="molecule type" value="Genomic_DNA"/>
</dbReference>
<feature type="domain" description="Endonuclease/exonuclease/phosphatase" evidence="2">
    <location>
        <begin position="104"/>
        <end position="351"/>
    </location>
</feature>
<dbReference type="GO" id="GO:0006506">
    <property type="term" value="P:GPI anchor biosynthetic process"/>
    <property type="evidence" value="ECO:0007669"/>
    <property type="project" value="TreeGrafter"/>
</dbReference>
<keyword evidence="1" id="KW-0472">Membrane</keyword>
<dbReference type="GO" id="GO:0003677">
    <property type="term" value="F:DNA binding"/>
    <property type="evidence" value="ECO:0007669"/>
    <property type="project" value="InterPro"/>
</dbReference>
<keyword evidence="3" id="KW-0540">Nuclease</keyword>
<dbReference type="CDD" id="cd09084">
    <property type="entry name" value="EEP-2"/>
    <property type="match status" value="1"/>
</dbReference>